<name>A0A2Z7CT88_9LAMI</name>
<protein>
    <submittedName>
        <fullName evidence="2">Uncharacterized protein</fullName>
    </submittedName>
</protein>
<dbReference type="OrthoDB" id="3156807at2759"/>
<dbReference type="Proteomes" id="UP000250235">
    <property type="component" value="Unassembled WGS sequence"/>
</dbReference>
<dbReference type="PANTHER" id="PTHR21529:SF4">
    <property type="entry name" value="TPR AND ANKYRIN REPEAT-CONTAINING PROTEIN 1"/>
    <property type="match status" value="1"/>
</dbReference>
<sequence length="1131" mass="128173">MATMCFERAGEATWEKRAKASGLRASADYIRISNPREAQIMIREAAELFHSIGRAASAAECFFELEEYERAGMIYLHECGTSELRKAGECFTLAGCYNTAADVYAKGSFFLECLSACTKGKLFDMGLQYIEFWKQQAPSNTEIMTKLKGIDQIEQDFLKSGALEYYSTKNNALFMKFVRAFGTMESKRDFLRSKDCLEELLSLEIESGNFKEAANIAKLMGDILNEVDLLVKAGDFGEASMLILSYIISNSIWVSTFQGWPLKSFPRKEELLSKLMSFAKKVSGTFHASICAEARVLSHESMNLAELMHSYFASKQFESRTFEILSVRKLLDVHFQIHPAKYELDHELPFDLKGYSEAKILRNQVSVRTLVYIWKLFKGNSLEIIECLGYLERGDTQKFEGTIEFCLHYFGVRLSQDSSVACLLINPDAKWVENVPKSFMLRKGKLVTLHAHHFVSAARTYWRQELVSVGLKVLEALHLLFGVKHSSIYCQCICLTFIFDITKFLIESKSLVLTKSEDWKLREFLRLSTKYFEIVFPLDPRQLLSANMVILRETELSKTLLEEVISRNVSTNCDLTYKQTGEVLMIWLGCGKPKHYLCEKIAKKLPKNSYWKAFIEMLGGIIGSESPLASASSNLAPQVLSDTTLGNVIKQSGSLHDSQSSSSTESLSHRLLKALEETFKSNWRVHNYISPNCFLYLLERLLILAPHPHGYFFTSKSSFVEWVVCQQSDANPSVNFHTDMGSSPKSIINFTITVIHHFLFANVMDTVEWIRRSNIDYNFYFPVLVQRLVMILCLVYVNSEMPLNMLFRQLHRPEIKSRLHREFYDAVLHGQRNKNLPVATVAAAFKAIEDPIVIVTLRENSFEFVSPDTIFLDLRLCSCKKDIFDILFPSSTATSTARVTTVESYVTESGNGLPETGQNQGKNSVILSSDIMPKTDSNSSSENEMLDLQTRWGFLRDISHMLLSPRSEKNVNTVPMALKKKVQEHMNFIEGALFQLTEQKSPSSVKDENMHEATDTIEELNLLSSLLDKSNLDGQDMSKMDELLKSLESRRPRLEDLLSTVLDTNSSVVSTELIGEKISHSDHVDSDASEDYAVDNIVMKPSNQASEPVAQVKGKKKNNNKAKKGKKGKKK</sequence>
<dbReference type="InterPro" id="IPR039904">
    <property type="entry name" value="TRANK1"/>
</dbReference>
<dbReference type="EMBL" id="KQ992504">
    <property type="protein sequence ID" value="KZV50281.1"/>
    <property type="molecule type" value="Genomic_DNA"/>
</dbReference>
<proteinExistence type="predicted"/>
<feature type="region of interest" description="Disordered" evidence="1">
    <location>
        <begin position="1100"/>
        <end position="1131"/>
    </location>
</feature>
<gene>
    <name evidence="2" type="ORF">F511_38996</name>
</gene>
<evidence type="ECO:0000313" key="3">
    <source>
        <dbReference type="Proteomes" id="UP000250235"/>
    </source>
</evidence>
<accession>A0A2Z7CT88</accession>
<evidence type="ECO:0000256" key="1">
    <source>
        <dbReference type="SAM" id="MobiDB-lite"/>
    </source>
</evidence>
<dbReference type="AlphaFoldDB" id="A0A2Z7CT88"/>
<organism evidence="2 3">
    <name type="scientific">Dorcoceras hygrometricum</name>
    <dbReference type="NCBI Taxonomy" id="472368"/>
    <lineage>
        <taxon>Eukaryota</taxon>
        <taxon>Viridiplantae</taxon>
        <taxon>Streptophyta</taxon>
        <taxon>Embryophyta</taxon>
        <taxon>Tracheophyta</taxon>
        <taxon>Spermatophyta</taxon>
        <taxon>Magnoliopsida</taxon>
        <taxon>eudicotyledons</taxon>
        <taxon>Gunneridae</taxon>
        <taxon>Pentapetalae</taxon>
        <taxon>asterids</taxon>
        <taxon>lamiids</taxon>
        <taxon>Lamiales</taxon>
        <taxon>Gesneriaceae</taxon>
        <taxon>Didymocarpoideae</taxon>
        <taxon>Trichosporeae</taxon>
        <taxon>Loxocarpinae</taxon>
        <taxon>Dorcoceras</taxon>
    </lineage>
</organism>
<dbReference type="PANTHER" id="PTHR21529">
    <property type="entry name" value="MAMMARY TURMOR VIRUS RECEPTOR HOMOLOG 1, 2 MTVR1, 2"/>
    <property type="match status" value="1"/>
</dbReference>
<reference evidence="2 3" key="1">
    <citation type="journal article" date="2015" name="Proc. Natl. Acad. Sci. U.S.A.">
        <title>The resurrection genome of Boea hygrometrica: A blueprint for survival of dehydration.</title>
        <authorList>
            <person name="Xiao L."/>
            <person name="Yang G."/>
            <person name="Zhang L."/>
            <person name="Yang X."/>
            <person name="Zhao S."/>
            <person name="Ji Z."/>
            <person name="Zhou Q."/>
            <person name="Hu M."/>
            <person name="Wang Y."/>
            <person name="Chen M."/>
            <person name="Xu Y."/>
            <person name="Jin H."/>
            <person name="Xiao X."/>
            <person name="Hu G."/>
            <person name="Bao F."/>
            <person name="Hu Y."/>
            <person name="Wan P."/>
            <person name="Li L."/>
            <person name="Deng X."/>
            <person name="Kuang T."/>
            <person name="Xiang C."/>
            <person name="Zhu J.K."/>
            <person name="Oliver M.J."/>
            <person name="He Y."/>
        </authorList>
    </citation>
    <scope>NUCLEOTIDE SEQUENCE [LARGE SCALE GENOMIC DNA]</scope>
    <source>
        <strain evidence="3">cv. XS01</strain>
    </source>
</reference>
<keyword evidence="3" id="KW-1185">Reference proteome</keyword>
<feature type="compositionally biased region" description="Basic residues" evidence="1">
    <location>
        <begin position="1113"/>
        <end position="1131"/>
    </location>
</feature>
<evidence type="ECO:0000313" key="2">
    <source>
        <dbReference type="EMBL" id="KZV50281.1"/>
    </source>
</evidence>